<keyword evidence="8" id="KW-0472">Membrane</keyword>
<feature type="active site" description="Proton donor/acceptor" evidence="6">
    <location>
        <position position="448"/>
    </location>
</feature>
<keyword evidence="3 6" id="KW-0133">Cell shape</keyword>
<accession>A0ABS5XXQ2</accession>
<evidence type="ECO:0000256" key="4">
    <source>
        <dbReference type="ARBA" id="ARBA00022984"/>
    </source>
</evidence>
<feature type="compositionally biased region" description="Basic and acidic residues" evidence="7">
    <location>
        <begin position="1"/>
        <end position="10"/>
    </location>
</feature>
<evidence type="ECO:0000313" key="11">
    <source>
        <dbReference type="Proteomes" id="UP000740605"/>
    </source>
</evidence>
<keyword evidence="8" id="KW-1133">Transmembrane helix</keyword>
<sequence>MTDLASKSETDGTPDPSSSPEDATQVLQASPEAPVQWAPAEPARRSRTKLWLWIGIPVALVVAGVAAASTLLIAPGTTVAGVPVGFMTAGAATDAIDQRLAQTSVVLGEGGPTVSGSELGAKVDAAALADAAFQDRPMWNVTQWFGEPLAAPVALDEAAATDALRAAAPGDYTDPVGATVSFTGAGFAVTPAVDGSGIDVAQVGTALQDALAAGQSTTTIALDPVAVSAAASTAKAQAAADQANAMLQNAGFYVGDERTVPIDAATAAGWLTITADRSGAFSIAADPAKIQASVDALPALVNRAPANGAVITDAEGTVLETTTPGADGRALGDLGGVASDFAKQLGEGNAVYALPVTVTPATMAASARMVEVNLSEQTLYMKENGQVIDSWPISSGIADSPTTVGHFTVQSHHRVQTMTSSSATDDYWNYDVPNVEWIMYYYGGEALHGVYWHDDFGNPRSHGCVGMPNFRAEQIYDFLPDGGDVWIHN</sequence>
<dbReference type="InterPro" id="IPR050979">
    <property type="entry name" value="LD-transpeptidase"/>
</dbReference>
<evidence type="ECO:0000256" key="5">
    <source>
        <dbReference type="ARBA" id="ARBA00023316"/>
    </source>
</evidence>
<evidence type="ECO:0000259" key="9">
    <source>
        <dbReference type="PROSITE" id="PS52029"/>
    </source>
</evidence>
<dbReference type="InterPro" id="IPR038063">
    <property type="entry name" value="Transpep_catalytic_dom"/>
</dbReference>
<dbReference type="PANTHER" id="PTHR30582:SF2">
    <property type="entry name" value="L,D-TRANSPEPTIDASE YCIB-RELATED"/>
    <property type="match status" value="1"/>
</dbReference>
<gene>
    <name evidence="10" type="ORF">J0P97_14835</name>
</gene>
<evidence type="ECO:0000256" key="8">
    <source>
        <dbReference type="SAM" id="Phobius"/>
    </source>
</evidence>
<dbReference type="InterPro" id="IPR022029">
    <property type="entry name" value="YoaR-like_PG-bd"/>
</dbReference>
<dbReference type="Gene3D" id="2.40.440.10">
    <property type="entry name" value="L,D-transpeptidase catalytic domain-like"/>
    <property type="match status" value="1"/>
</dbReference>
<evidence type="ECO:0000256" key="7">
    <source>
        <dbReference type="SAM" id="MobiDB-lite"/>
    </source>
</evidence>
<dbReference type="Proteomes" id="UP000740605">
    <property type="component" value="Unassembled WGS sequence"/>
</dbReference>
<evidence type="ECO:0000256" key="6">
    <source>
        <dbReference type="PROSITE-ProRule" id="PRU01373"/>
    </source>
</evidence>
<evidence type="ECO:0000256" key="3">
    <source>
        <dbReference type="ARBA" id="ARBA00022960"/>
    </source>
</evidence>
<feature type="transmembrane region" description="Helical" evidence="8">
    <location>
        <begin position="50"/>
        <end position="74"/>
    </location>
</feature>
<dbReference type="SUPFAM" id="SSF141523">
    <property type="entry name" value="L,D-transpeptidase catalytic domain-like"/>
    <property type="match status" value="1"/>
</dbReference>
<reference evidence="10 11" key="1">
    <citation type="submission" date="2021-03" db="EMBL/GenBank/DDBJ databases">
        <title>Microbacterium pauli sp. nov., isolated from microfiltered milk.</title>
        <authorList>
            <person name="Bellassi P."/>
            <person name="Fontana A."/>
            <person name="Callegari M.L."/>
            <person name="Lorenzo M."/>
            <person name="Cappa F."/>
        </authorList>
    </citation>
    <scope>NUCLEOTIDE SEQUENCE [LARGE SCALE GENOMIC DNA]</scope>
    <source>
        <strain evidence="10 11">DSM 18909</strain>
    </source>
</reference>
<feature type="compositionally biased region" description="Polar residues" evidence="7">
    <location>
        <begin position="15"/>
        <end position="28"/>
    </location>
</feature>
<feature type="domain" description="L,D-TPase catalytic" evidence="9">
    <location>
        <begin position="368"/>
        <end position="488"/>
    </location>
</feature>
<dbReference type="RefSeq" id="WP_215488566.1">
    <property type="nucleotide sequence ID" value="NZ_BAAAPJ010000002.1"/>
</dbReference>
<dbReference type="Pfam" id="PF12229">
    <property type="entry name" value="PG_binding_4"/>
    <property type="match status" value="1"/>
</dbReference>
<keyword evidence="5 6" id="KW-0961">Cell wall biogenesis/degradation</keyword>
<keyword evidence="8" id="KW-0812">Transmembrane</keyword>
<dbReference type="InterPro" id="IPR005490">
    <property type="entry name" value="LD_TPept_cat_dom"/>
</dbReference>
<keyword evidence="4 6" id="KW-0573">Peptidoglycan synthesis</keyword>
<name>A0ABS5XXQ2_9MICO</name>
<dbReference type="Pfam" id="PF03734">
    <property type="entry name" value="YkuD"/>
    <property type="match status" value="1"/>
</dbReference>
<dbReference type="EMBL" id="JAFLHG010000018">
    <property type="protein sequence ID" value="MBT8799332.1"/>
    <property type="molecule type" value="Genomic_DNA"/>
</dbReference>
<keyword evidence="11" id="KW-1185">Reference proteome</keyword>
<comment type="caution">
    <text evidence="10">The sequence shown here is derived from an EMBL/GenBank/DDBJ whole genome shotgun (WGS) entry which is preliminary data.</text>
</comment>
<feature type="region of interest" description="Disordered" evidence="7">
    <location>
        <begin position="1"/>
        <end position="41"/>
    </location>
</feature>
<dbReference type="PANTHER" id="PTHR30582">
    <property type="entry name" value="L,D-TRANSPEPTIDASE"/>
    <property type="match status" value="1"/>
</dbReference>
<organism evidence="10 11">
    <name type="scientific">Microbacterium flavum</name>
    <dbReference type="NCBI Taxonomy" id="415216"/>
    <lineage>
        <taxon>Bacteria</taxon>
        <taxon>Bacillati</taxon>
        <taxon>Actinomycetota</taxon>
        <taxon>Actinomycetes</taxon>
        <taxon>Micrococcales</taxon>
        <taxon>Microbacteriaceae</taxon>
        <taxon>Microbacterium</taxon>
    </lineage>
</organism>
<protein>
    <submittedName>
        <fullName evidence="10">L,D-transpeptidase family protein</fullName>
    </submittedName>
</protein>
<dbReference type="CDD" id="cd16913">
    <property type="entry name" value="YkuD_like"/>
    <property type="match status" value="1"/>
</dbReference>
<proteinExistence type="predicted"/>
<evidence type="ECO:0000256" key="1">
    <source>
        <dbReference type="ARBA" id="ARBA00004752"/>
    </source>
</evidence>
<dbReference type="PROSITE" id="PS52029">
    <property type="entry name" value="LD_TPASE"/>
    <property type="match status" value="1"/>
</dbReference>
<comment type="pathway">
    <text evidence="1 6">Cell wall biogenesis; peptidoglycan biosynthesis.</text>
</comment>
<feature type="active site" description="Nucleophile" evidence="6">
    <location>
        <position position="464"/>
    </location>
</feature>
<evidence type="ECO:0000256" key="2">
    <source>
        <dbReference type="ARBA" id="ARBA00022679"/>
    </source>
</evidence>
<evidence type="ECO:0000313" key="10">
    <source>
        <dbReference type="EMBL" id="MBT8799332.1"/>
    </source>
</evidence>
<keyword evidence="2" id="KW-0808">Transferase</keyword>